<accession>A0AA88EHZ5</accession>
<dbReference type="AlphaFoldDB" id="A0AA88EHZ5"/>
<proteinExistence type="predicted"/>
<name>A0AA88EHZ5_FICCA</name>
<dbReference type="Gramene" id="FCD_00022699-RA">
    <property type="protein sequence ID" value="FCD_00022699-RA:cds"/>
    <property type="gene ID" value="FCD_00022699"/>
</dbReference>
<dbReference type="Proteomes" id="UP001187192">
    <property type="component" value="Unassembled WGS sequence"/>
</dbReference>
<organism evidence="1 2">
    <name type="scientific">Ficus carica</name>
    <name type="common">Common fig</name>
    <dbReference type="NCBI Taxonomy" id="3494"/>
    <lineage>
        <taxon>Eukaryota</taxon>
        <taxon>Viridiplantae</taxon>
        <taxon>Streptophyta</taxon>
        <taxon>Embryophyta</taxon>
        <taxon>Tracheophyta</taxon>
        <taxon>Spermatophyta</taxon>
        <taxon>Magnoliopsida</taxon>
        <taxon>eudicotyledons</taxon>
        <taxon>Gunneridae</taxon>
        <taxon>Pentapetalae</taxon>
        <taxon>rosids</taxon>
        <taxon>fabids</taxon>
        <taxon>Rosales</taxon>
        <taxon>Moraceae</taxon>
        <taxon>Ficeae</taxon>
        <taxon>Ficus</taxon>
    </lineage>
</organism>
<evidence type="ECO:0008006" key="3">
    <source>
        <dbReference type="Google" id="ProtNLM"/>
    </source>
</evidence>
<dbReference type="Gramene" id="FCD_00022703-RA">
    <property type="protein sequence ID" value="FCD_00022703-RA:cds"/>
    <property type="gene ID" value="FCD_00022703"/>
</dbReference>
<keyword evidence="2" id="KW-1185">Reference proteome</keyword>
<reference evidence="1" key="1">
    <citation type="submission" date="2023-07" db="EMBL/GenBank/DDBJ databases">
        <title>draft genome sequence of fig (Ficus carica).</title>
        <authorList>
            <person name="Takahashi T."/>
            <person name="Nishimura K."/>
        </authorList>
    </citation>
    <scope>NUCLEOTIDE SEQUENCE</scope>
</reference>
<sequence>MDSNRISRILFLVEPEHTTRGSDLKCWICECRKTHGNKCRIELDAVLKISLRNADQVNQDDLGIRMERGNNPVAVCNPVTDEFINLSPTNDANVGRFIDCGLGFSPRTDRHKIFEPIPLPSELELPIRHLSMGVLGSDLFVCDATNLHYVDIWVLKTCSVSKSWTKLFLISKGVDELPFSLYQPINYFKNKPLLLFCKVIF</sequence>
<protein>
    <recommendedName>
        <fullName evidence="3">F-box associated domain-containing protein</fullName>
    </recommendedName>
</protein>
<evidence type="ECO:0000313" key="1">
    <source>
        <dbReference type="EMBL" id="GMN75071.1"/>
    </source>
</evidence>
<evidence type="ECO:0000313" key="2">
    <source>
        <dbReference type="Proteomes" id="UP001187192"/>
    </source>
</evidence>
<dbReference type="EMBL" id="BTGU01014938">
    <property type="protein sequence ID" value="GMN75071.1"/>
    <property type="molecule type" value="Genomic_DNA"/>
</dbReference>
<comment type="caution">
    <text evidence="1">The sequence shown here is derived from an EMBL/GenBank/DDBJ whole genome shotgun (WGS) entry which is preliminary data.</text>
</comment>
<gene>
    <name evidence="1" type="ORF">TIFTF001_054512</name>
</gene>